<evidence type="ECO:0000313" key="9">
    <source>
        <dbReference type="Proteomes" id="UP000077755"/>
    </source>
</evidence>
<evidence type="ECO:0000259" key="7">
    <source>
        <dbReference type="PROSITE" id="PS50811"/>
    </source>
</evidence>
<dbReference type="SUPFAM" id="SSF118290">
    <property type="entry name" value="WRKY DNA-binding domain"/>
    <property type="match status" value="1"/>
</dbReference>
<dbReference type="InterPro" id="IPR044810">
    <property type="entry name" value="WRKY_plant"/>
</dbReference>
<dbReference type="PANTHER" id="PTHR31221">
    <property type="entry name" value="WRKY TRANSCRIPTION FACTOR PROTEIN 1-RELATED"/>
    <property type="match status" value="1"/>
</dbReference>
<keyword evidence="3" id="KW-0238">DNA-binding</keyword>
<protein>
    <recommendedName>
        <fullName evidence="7">WRKY domain-containing protein</fullName>
    </recommendedName>
</protein>
<dbReference type="InterPro" id="IPR036576">
    <property type="entry name" value="WRKY_dom_sf"/>
</dbReference>
<reference evidence="8" key="2">
    <citation type="submission" date="2022-03" db="EMBL/GenBank/DDBJ databases">
        <title>Draft title - Genomic analysis of global carrot germplasm unveils the trajectory of domestication and the origin of high carotenoid orange carrot.</title>
        <authorList>
            <person name="Iorizzo M."/>
            <person name="Ellison S."/>
            <person name="Senalik D."/>
            <person name="Macko-Podgorni A."/>
            <person name="Grzebelus D."/>
            <person name="Bostan H."/>
            <person name="Rolling W."/>
            <person name="Curaba J."/>
            <person name="Simon P."/>
        </authorList>
    </citation>
    <scope>NUCLEOTIDE SEQUENCE</scope>
    <source>
        <tissue evidence="8">Leaf</tissue>
    </source>
</reference>
<dbReference type="Pfam" id="PF03106">
    <property type="entry name" value="WRKY"/>
    <property type="match status" value="1"/>
</dbReference>
<dbReference type="GO" id="GO:0003700">
    <property type="term" value="F:DNA-binding transcription factor activity"/>
    <property type="evidence" value="ECO:0007669"/>
    <property type="project" value="InterPro"/>
</dbReference>
<feature type="region of interest" description="Disordered" evidence="6">
    <location>
        <begin position="79"/>
        <end position="129"/>
    </location>
</feature>
<keyword evidence="9" id="KW-1185">Reference proteome</keyword>
<feature type="region of interest" description="Disordered" evidence="6">
    <location>
        <begin position="259"/>
        <end position="279"/>
    </location>
</feature>
<evidence type="ECO:0000256" key="5">
    <source>
        <dbReference type="ARBA" id="ARBA00023242"/>
    </source>
</evidence>
<feature type="compositionally biased region" description="Polar residues" evidence="6">
    <location>
        <begin position="80"/>
        <end position="91"/>
    </location>
</feature>
<dbReference type="FunFam" id="2.20.25.80:FF:000003">
    <property type="entry name" value="WRKY transcription factor 57"/>
    <property type="match status" value="1"/>
</dbReference>
<comment type="subcellular location">
    <subcellularLocation>
        <location evidence="1">Nucleus</location>
    </subcellularLocation>
</comment>
<evidence type="ECO:0000256" key="6">
    <source>
        <dbReference type="SAM" id="MobiDB-lite"/>
    </source>
</evidence>
<dbReference type="GO" id="GO:0043565">
    <property type="term" value="F:sequence-specific DNA binding"/>
    <property type="evidence" value="ECO:0007669"/>
    <property type="project" value="InterPro"/>
</dbReference>
<keyword evidence="4" id="KW-0804">Transcription</keyword>
<dbReference type="GO" id="GO:0005634">
    <property type="term" value="C:nucleus"/>
    <property type="evidence" value="ECO:0007669"/>
    <property type="project" value="UniProtKB-SubCell"/>
</dbReference>
<proteinExistence type="predicted"/>
<reference evidence="8" key="1">
    <citation type="journal article" date="2016" name="Nat. Genet.">
        <title>A high-quality carrot genome assembly provides new insights into carotenoid accumulation and asterid genome evolution.</title>
        <authorList>
            <person name="Iorizzo M."/>
            <person name="Ellison S."/>
            <person name="Senalik D."/>
            <person name="Zeng P."/>
            <person name="Satapoomin P."/>
            <person name="Huang J."/>
            <person name="Bowman M."/>
            <person name="Iovene M."/>
            <person name="Sanseverino W."/>
            <person name="Cavagnaro P."/>
            <person name="Yildiz M."/>
            <person name="Macko-Podgorni A."/>
            <person name="Moranska E."/>
            <person name="Grzebelus E."/>
            <person name="Grzebelus D."/>
            <person name="Ashrafi H."/>
            <person name="Zheng Z."/>
            <person name="Cheng S."/>
            <person name="Spooner D."/>
            <person name="Van Deynze A."/>
            <person name="Simon P."/>
        </authorList>
    </citation>
    <scope>NUCLEOTIDE SEQUENCE</scope>
    <source>
        <tissue evidence="8">Leaf</tissue>
    </source>
</reference>
<name>A0AAF0XPP7_DAUCS</name>
<gene>
    <name evidence="8" type="ORF">DCAR_0831481</name>
</gene>
<dbReference type="AlphaFoldDB" id="A0AAF0XPP7"/>
<sequence length="305" mass="34124">MADQPSDHVYYHGPFHDNPRFFTPNSSSGVADPSSYSSFTDCLHGSTDYETFADAFGLSPPLQEHFSSSIDDQKVKMETGDSSMVLSSSTEAGDDEEGSNIKKLEKQSKGLAEDGGESSKKVSKAKKGVKKEKEPRFAFMTKSEIDNLEDGYRWRKYGQKAVKNSPYPRSYYRCTTQKCTVKKRVERSFQDPTTVITTYEGTHNHHLPATLRGNVAGMFPHPMLNPGNLGAGLGFPHHLVQRSPMNHLILNYGSHDGRGLNSSMYQQQQQQQQEDHMSQYPQLQLSEFGLLQDIVPSMGGFKQEP</sequence>
<dbReference type="Proteomes" id="UP000077755">
    <property type="component" value="Chromosome 8"/>
</dbReference>
<feature type="compositionally biased region" description="Basic and acidic residues" evidence="6">
    <location>
        <begin position="99"/>
        <end position="120"/>
    </location>
</feature>
<dbReference type="InterPro" id="IPR003657">
    <property type="entry name" value="WRKY_dom"/>
</dbReference>
<keyword evidence="2" id="KW-0805">Transcription regulation</keyword>
<evidence type="ECO:0000256" key="1">
    <source>
        <dbReference type="ARBA" id="ARBA00004123"/>
    </source>
</evidence>
<evidence type="ECO:0000256" key="3">
    <source>
        <dbReference type="ARBA" id="ARBA00023125"/>
    </source>
</evidence>
<evidence type="ECO:0000313" key="8">
    <source>
        <dbReference type="EMBL" id="WOH11985.1"/>
    </source>
</evidence>
<dbReference type="PROSITE" id="PS50811">
    <property type="entry name" value="WRKY"/>
    <property type="match status" value="1"/>
</dbReference>
<organism evidence="8 9">
    <name type="scientific">Daucus carota subsp. sativus</name>
    <name type="common">Carrot</name>
    <dbReference type="NCBI Taxonomy" id="79200"/>
    <lineage>
        <taxon>Eukaryota</taxon>
        <taxon>Viridiplantae</taxon>
        <taxon>Streptophyta</taxon>
        <taxon>Embryophyta</taxon>
        <taxon>Tracheophyta</taxon>
        <taxon>Spermatophyta</taxon>
        <taxon>Magnoliopsida</taxon>
        <taxon>eudicotyledons</taxon>
        <taxon>Gunneridae</taxon>
        <taxon>Pentapetalae</taxon>
        <taxon>asterids</taxon>
        <taxon>campanulids</taxon>
        <taxon>Apiales</taxon>
        <taxon>Apiaceae</taxon>
        <taxon>Apioideae</taxon>
        <taxon>Scandiceae</taxon>
        <taxon>Daucinae</taxon>
        <taxon>Daucus</taxon>
        <taxon>Daucus sect. Daucus</taxon>
    </lineage>
</organism>
<accession>A0AAF0XPP7</accession>
<dbReference type="EMBL" id="CP093350">
    <property type="protein sequence ID" value="WOH11985.1"/>
    <property type="molecule type" value="Genomic_DNA"/>
</dbReference>
<dbReference type="KEGG" id="dcr:108197784"/>
<dbReference type="PANTHER" id="PTHR31221:SF320">
    <property type="entry name" value="WRKY TRANSCRIPTION FACTOR 20"/>
    <property type="match status" value="1"/>
</dbReference>
<dbReference type="Gene3D" id="2.20.25.80">
    <property type="entry name" value="WRKY domain"/>
    <property type="match status" value="1"/>
</dbReference>
<keyword evidence="5" id="KW-0539">Nucleus</keyword>
<feature type="domain" description="WRKY" evidence="7">
    <location>
        <begin position="143"/>
        <end position="208"/>
    </location>
</feature>
<evidence type="ECO:0000256" key="4">
    <source>
        <dbReference type="ARBA" id="ARBA00023163"/>
    </source>
</evidence>
<evidence type="ECO:0000256" key="2">
    <source>
        <dbReference type="ARBA" id="ARBA00023015"/>
    </source>
</evidence>
<dbReference type="SMART" id="SM00774">
    <property type="entry name" value="WRKY"/>
    <property type="match status" value="1"/>
</dbReference>